<reference evidence="1" key="1">
    <citation type="submission" date="2023-06" db="EMBL/GenBank/DDBJ databases">
        <authorList>
            <person name="Kurt Z."/>
        </authorList>
    </citation>
    <scope>NUCLEOTIDE SEQUENCE</scope>
</reference>
<organism evidence="1">
    <name type="scientific">Hexamita inflata</name>
    <dbReference type="NCBI Taxonomy" id="28002"/>
    <lineage>
        <taxon>Eukaryota</taxon>
        <taxon>Metamonada</taxon>
        <taxon>Diplomonadida</taxon>
        <taxon>Hexamitidae</taxon>
        <taxon>Hexamitinae</taxon>
        <taxon>Hexamita</taxon>
    </lineage>
</organism>
<gene>
    <name evidence="1" type="ORF">HINF_LOCUS66462</name>
    <name evidence="2" type="ORF">HINF_LOCUS8229</name>
</gene>
<reference evidence="2 3" key="2">
    <citation type="submission" date="2024-07" db="EMBL/GenBank/DDBJ databases">
        <authorList>
            <person name="Akdeniz Z."/>
        </authorList>
    </citation>
    <scope>NUCLEOTIDE SEQUENCE [LARGE SCALE GENOMIC DNA]</scope>
</reference>
<dbReference type="EMBL" id="CAXDID020000017">
    <property type="protein sequence ID" value="CAL5984697.1"/>
    <property type="molecule type" value="Genomic_DNA"/>
</dbReference>
<dbReference type="EMBL" id="CATOUU010001186">
    <property type="protein sequence ID" value="CAI9978817.1"/>
    <property type="molecule type" value="Genomic_DNA"/>
</dbReference>
<dbReference type="AlphaFoldDB" id="A0AA86RLC2"/>
<evidence type="ECO:0000313" key="1">
    <source>
        <dbReference type="EMBL" id="CAI9978817.1"/>
    </source>
</evidence>
<protein>
    <submittedName>
        <fullName evidence="2">Hypothetical_protein</fullName>
    </submittedName>
</protein>
<evidence type="ECO:0000313" key="3">
    <source>
        <dbReference type="Proteomes" id="UP001642409"/>
    </source>
</evidence>
<comment type="caution">
    <text evidence="1">The sequence shown here is derived from an EMBL/GenBank/DDBJ whole genome shotgun (WGS) entry which is preliminary data.</text>
</comment>
<sequence>MTKIQQLHVQFNQIIDFSSIEKHPNYNNLKEDGQRCFNISDQEEPSKEQLCQAKKMRNIESPNIQLKEIQNKHTSIQTALNNFKEQINTVNNCYNPIQLTYSVVHLFEKLTQMISQ</sequence>
<proteinExistence type="predicted"/>
<keyword evidence="3" id="KW-1185">Reference proteome</keyword>
<dbReference type="Proteomes" id="UP001642409">
    <property type="component" value="Unassembled WGS sequence"/>
</dbReference>
<evidence type="ECO:0000313" key="2">
    <source>
        <dbReference type="EMBL" id="CAL5984697.1"/>
    </source>
</evidence>
<name>A0AA86RLC2_9EUKA</name>
<accession>A0AA86RLC2</accession>